<dbReference type="EMBL" id="QGDO01000006">
    <property type="protein sequence ID" value="PWJ39322.1"/>
    <property type="molecule type" value="Genomic_DNA"/>
</dbReference>
<dbReference type="RefSeq" id="WP_109621256.1">
    <property type="nucleotide sequence ID" value="NZ_QGDO01000006.1"/>
</dbReference>
<name>A0A315Z6I3_SEDFL</name>
<accession>A0A315Z6I3</accession>
<keyword evidence="2" id="KW-1185">Reference proteome</keyword>
<protein>
    <recommendedName>
        <fullName evidence="3">GyrI-like small molecule binding protein</fullName>
    </recommendedName>
</protein>
<evidence type="ECO:0000313" key="1">
    <source>
        <dbReference type="EMBL" id="PWJ39322.1"/>
    </source>
</evidence>
<evidence type="ECO:0000313" key="2">
    <source>
        <dbReference type="Proteomes" id="UP000245535"/>
    </source>
</evidence>
<organism evidence="1 2">
    <name type="scientific">Sediminitomix flava</name>
    <dbReference type="NCBI Taxonomy" id="379075"/>
    <lineage>
        <taxon>Bacteria</taxon>
        <taxon>Pseudomonadati</taxon>
        <taxon>Bacteroidota</taxon>
        <taxon>Cytophagia</taxon>
        <taxon>Cytophagales</taxon>
        <taxon>Flammeovirgaceae</taxon>
        <taxon>Sediminitomix</taxon>
    </lineage>
</organism>
<comment type="caution">
    <text evidence="1">The sequence shown here is derived from an EMBL/GenBank/DDBJ whole genome shotgun (WGS) entry which is preliminary data.</text>
</comment>
<reference evidence="1 2" key="1">
    <citation type="submission" date="2018-03" db="EMBL/GenBank/DDBJ databases">
        <title>Genomic Encyclopedia of Archaeal and Bacterial Type Strains, Phase II (KMG-II): from individual species to whole genera.</title>
        <authorList>
            <person name="Goeker M."/>
        </authorList>
    </citation>
    <scope>NUCLEOTIDE SEQUENCE [LARGE SCALE GENOMIC DNA]</scope>
    <source>
        <strain evidence="1 2">DSM 28229</strain>
    </source>
</reference>
<dbReference type="Proteomes" id="UP000245535">
    <property type="component" value="Unassembled WGS sequence"/>
</dbReference>
<dbReference type="AlphaFoldDB" id="A0A315Z6I3"/>
<dbReference type="OrthoDB" id="850851at2"/>
<gene>
    <name evidence="1" type="ORF">BC781_106223</name>
</gene>
<proteinExistence type="predicted"/>
<evidence type="ECO:0008006" key="3">
    <source>
        <dbReference type="Google" id="ProtNLM"/>
    </source>
</evidence>
<sequence>MKKIQLWVVLPIIFLSLGLAVSKLGVLDDVGIEVQEQEGFRLVGKEFNGTVDDKKLGKIMEEVYGLSEQTQLQYVVYYQGNPDQSDEAINIFIGLKTSENLEGDFKELVLKPYKAVRTEIENSFFAPNPANVNKAIKEYAAQHQLKLEDTYIEFYDDNKVITEIVCAE</sequence>